<dbReference type="Gene3D" id="3.30.70.890">
    <property type="entry name" value="GHMP kinase, C-terminal domain"/>
    <property type="match status" value="1"/>
</dbReference>
<dbReference type="PANTHER" id="PTHR10457">
    <property type="entry name" value="MEVALONATE KINASE/GALACTOKINASE"/>
    <property type="match status" value="1"/>
</dbReference>
<dbReference type="PRINTS" id="PR00959">
    <property type="entry name" value="MEVGALKINASE"/>
</dbReference>
<dbReference type="Pfam" id="PF00288">
    <property type="entry name" value="GHMP_kinases_N"/>
    <property type="match status" value="1"/>
</dbReference>
<evidence type="ECO:0000256" key="1">
    <source>
        <dbReference type="ARBA" id="ARBA00006566"/>
    </source>
</evidence>
<dbReference type="InterPro" id="IPR013750">
    <property type="entry name" value="GHMP_kinase_C_dom"/>
</dbReference>
<keyword evidence="5" id="KW-0067">ATP-binding</keyword>
<dbReference type="Proteomes" id="UP001203687">
    <property type="component" value="Unassembled WGS sequence"/>
</dbReference>
<dbReference type="PROSITE" id="PS00627">
    <property type="entry name" value="GHMP_KINASES_ATP"/>
    <property type="match status" value="1"/>
</dbReference>
<dbReference type="InterPro" id="IPR000705">
    <property type="entry name" value="Galactokinase"/>
</dbReference>
<dbReference type="EMBL" id="JALPQF010000003">
    <property type="protein sequence ID" value="MCK8479818.1"/>
    <property type="molecule type" value="Genomic_DNA"/>
</dbReference>
<comment type="caution">
    <text evidence="11">The sequence shown here is derived from an EMBL/GenBank/DDBJ whole genome shotgun (WGS) entry which is preliminary data.</text>
</comment>
<keyword evidence="3" id="KW-0547">Nucleotide-binding</keyword>
<dbReference type="PROSITE" id="PS00106">
    <property type="entry name" value="GALACTOKINASE"/>
    <property type="match status" value="1"/>
</dbReference>
<dbReference type="Gene3D" id="3.30.230.10">
    <property type="match status" value="1"/>
</dbReference>
<dbReference type="RefSeq" id="WP_248412068.1">
    <property type="nucleotide sequence ID" value="NZ_JALPQF010000003.1"/>
</dbReference>
<keyword evidence="4" id="KW-0418">Kinase</keyword>
<dbReference type="InterPro" id="IPR020568">
    <property type="entry name" value="Ribosomal_Su5_D2-typ_SF"/>
</dbReference>
<dbReference type="PIRSF" id="PIRSF000530">
    <property type="entry name" value="Galactokinase"/>
    <property type="match status" value="1"/>
</dbReference>
<evidence type="ECO:0000256" key="6">
    <source>
        <dbReference type="ARBA" id="ARBA00023144"/>
    </source>
</evidence>
<feature type="domain" description="Galactokinase N-terminal" evidence="10">
    <location>
        <begin position="11"/>
        <end position="58"/>
    </location>
</feature>
<dbReference type="InterPro" id="IPR019741">
    <property type="entry name" value="Galactokinase_CS"/>
</dbReference>
<dbReference type="SUPFAM" id="SSF55060">
    <property type="entry name" value="GHMP Kinase, C-terminal domain"/>
    <property type="match status" value="1"/>
</dbReference>
<feature type="domain" description="GHMP kinase C-terminal" evidence="9">
    <location>
        <begin position="279"/>
        <end position="343"/>
    </location>
</feature>
<keyword evidence="6" id="KW-0299">Galactose metabolism</keyword>
<evidence type="ECO:0000259" key="8">
    <source>
        <dbReference type="Pfam" id="PF00288"/>
    </source>
</evidence>
<dbReference type="Pfam" id="PF08544">
    <property type="entry name" value="GHMP_kinases_C"/>
    <property type="match status" value="1"/>
</dbReference>
<dbReference type="GO" id="GO:0004335">
    <property type="term" value="F:galactokinase activity"/>
    <property type="evidence" value="ECO:0007669"/>
    <property type="project" value="UniProtKB-EC"/>
</dbReference>
<evidence type="ECO:0000256" key="5">
    <source>
        <dbReference type="ARBA" id="ARBA00022840"/>
    </source>
</evidence>
<dbReference type="InterPro" id="IPR006203">
    <property type="entry name" value="GHMP_knse_ATP-bd_CS"/>
</dbReference>
<dbReference type="InterPro" id="IPR006204">
    <property type="entry name" value="GHMP_kinase_N_dom"/>
</dbReference>
<evidence type="ECO:0000256" key="2">
    <source>
        <dbReference type="ARBA" id="ARBA00022679"/>
    </source>
</evidence>
<dbReference type="InterPro" id="IPR006206">
    <property type="entry name" value="Mevalonate/galactokinase"/>
</dbReference>
<dbReference type="PANTHER" id="PTHR10457:SF7">
    <property type="entry name" value="GALACTOKINASE-RELATED"/>
    <property type="match status" value="1"/>
</dbReference>
<sequence>MNNDLVSLVKNRFRKSFGNEDILVFSPGRINLIGEHTDYNNGYVFPAAIDKGIIMALGKSNTNRSTIISVDMNDRLELFLKDLKRIEANTWKNYIIGVIAEIQKKRGTLLNFNCVFAGDIPVGSGLSSSAALENALVFGCNTLFNLKFDKMELIHISQKAEHNFVGVNCGIMDQFASMFGEADKALFLDCKTLQSESVAVNMDEFEIILINSNVKHALAESAYNDRYAVCQKLIKLLNKTSLREVSYEELDTIKTKISEPDYRKGLYVLQENDRVLQCREALEDNNMKKVGAFLFQSHKGQSEMYEISCDELDFLVNEAKLNDAVIGARMMGGGFGGCTINLVTKNGSEYFQKKIAVSYKKQFKKDCSIYKVKLSDGTRLI</sequence>
<evidence type="ECO:0000256" key="4">
    <source>
        <dbReference type="ARBA" id="ARBA00022777"/>
    </source>
</evidence>
<evidence type="ECO:0000313" key="12">
    <source>
        <dbReference type="Proteomes" id="UP001203687"/>
    </source>
</evidence>
<keyword evidence="6" id="KW-0119">Carbohydrate metabolism</keyword>
<feature type="domain" description="GHMP kinase N-terminal" evidence="8">
    <location>
        <begin position="93"/>
        <end position="180"/>
    </location>
</feature>
<evidence type="ECO:0000256" key="3">
    <source>
        <dbReference type="ARBA" id="ARBA00022741"/>
    </source>
</evidence>
<keyword evidence="2 11" id="KW-0808">Transferase</keyword>
<comment type="similarity">
    <text evidence="1">Belongs to the GHMP kinase family. GalK subfamily.</text>
</comment>
<gene>
    <name evidence="11" type="primary">galK</name>
    <name evidence="11" type="ORF">MUY34_04250</name>
</gene>
<evidence type="ECO:0000259" key="9">
    <source>
        <dbReference type="Pfam" id="PF08544"/>
    </source>
</evidence>
<dbReference type="InterPro" id="IPR014721">
    <property type="entry name" value="Ribsml_uS5_D2-typ_fold_subgr"/>
</dbReference>
<organism evidence="11 12">
    <name type="scientific">Psychroserpens algicola</name>
    <dbReference type="NCBI Taxonomy" id="1719034"/>
    <lineage>
        <taxon>Bacteria</taxon>
        <taxon>Pseudomonadati</taxon>
        <taxon>Bacteroidota</taxon>
        <taxon>Flavobacteriia</taxon>
        <taxon>Flavobacteriales</taxon>
        <taxon>Flavobacteriaceae</taxon>
        <taxon>Psychroserpens</taxon>
    </lineage>
</organism>
<reference evidence="11" key="1">
    <citation type="submission" date="2022-04" db="EMBL/GenBank/DDBJ databases">
        <authorList>
            <person name="Ren T."/>
        </authorList>
    </citation>
    <scope>NUCLEOTIDE SEQUENCE</scope>
    <source>
        <strain evidence="11">F63249</strain>
    </source>
</reference>
<dbReference type="InterPro" id="IPR036554">
    <property type="entry name" value="GHMP_kinase_C_sf"/>
</dbReference>
<evidence type="ECO:0000259" key="10">
    <source>
        <dbReference type="Pfam" id="PF10509"/>
    </source>
</evidence>
<evidence type="ECO:0000313" key="11">
    <source>
        <dbReference type="EMBL" id="MCK8479818.1"/>
    </source>
</evidence>
<evidence type="ECO:0000256" key="7">
    <source>
        <dbReference type="NCBIfam" id="TIGR00131"/>
    </source>
</evidence>
<protein>
    <recommendedName>
        <fullName evidence="7">Galactokinase</fullName>
        <ecNumber evidence="7">2.7.1.6</ecNumber>
    </recommendedName>
</protein>
<dbReference type="InterPro" id="IPR019539">
    <property type="entry name" value="GalKase_N"/>
</dbReference>
<keyword evidence="12" id="KW-1185">Reference proteome</keyword>
<dbReference type="EC" id="2.7.1.6" evidence="7"/>
<proteinExistence type="inferred from homology"/>
<dbReference type="PRINTS" id="PR00473">
    <property type="entry name" value="GALCTOKINASE"/>
</dbReference>
<dbReference type="NCBIfam" id="TIGR00131">
    <property type="entry name" value="gal_kin"/>
    <property type="match status" value="1"/>
</dbReference>
<dbReference type="Pfam" id="PF10509">
    <property type="entry name" value="GalKase_gal_bdg"/>
    <property type="match status" value="1"/>
</dbReference>
<name>A0ABT0H618_9FLAO</name>
<dbReference type="SUPFAM" id="SSF54211">
    <property type="entry name" value="Ribosomal protein S5 domain 2-like"/>
    <property type="match status" value="1"/>
</dbReference>
<accession>A0ABT0H618</accession>